<dbReference type="Gene3D" id="2.40.330.10">
    <property type="entry name" value="DNA-binding pseudobarrel domain"/>
    <property type="match status" value="1"/>
</dbReference>
<dbReference type="EMBL" id="JAAGAX010000003">
    <property type="protein sequence ID" value="KAF2319884.1"/>
    <property type="molecule type" value="Genomic_DNA"/>
</dbReference>
<gene>
    <name evidence="6" type="ORF">GH714_019984</name>
</gene>
<keyword evidence="4" id="KW-0804">Transcription</keyword>
<dbReference type="InterPro" id="IPR003340">
    <property type="entry name" value="B3_DNA-bd"/>
</dbReference>
<evidence type="ECO:0000256" key="4">
    <source>
        <dbReference type="ARBA" id="ARBA00023163"/>
    </source>
</evidence>
<keyword evidence="7" id="KW-1185">Reference proteome</keyword>
<comment type="subcellular location">
    <subcellularLocation>
        <location evidence="1">Nucleus</location>
    </subcellularLocation>
</comment>
<protein>
    <recommendedName>
        <fullName evidence="8">TF-B3 domain-containing protein</fullName>
    </recommendedName>
</protein>
<evidence type="ECO:0000256" key="2">
    <source>
        <dbReference type="ARBA" id="ARBA00023015"/>
    </source>
</evidence>
<proteinExistence type="predicted"/>
<dbReference type="AlphaFoldDB" id="A0A6A6N3J2"/>
<evidence type="ECO:0000256" key="5">
    <source>
        <dbReference type="ARBA" id="ARBA00023242"/>
    </source>
</evidence>
<evidence type="ECO:0008006" key="8">
    <source>
        <dbReference type="Google" id="ProtNLM"/>
    </source>
</evidence>
<evidence type="ECO:0000256" key="1">
    <source>
        <dbReference type="ARBA" id="ARBA00004123"/>
    </source>
</evidence>
<keyword evidence="5" id="KW-0539">Nucleus</keyword>
<evidence type="ECO:0000313" key="6">
    <source>
        <dbReference type="EMBL" id="KAF2319884.1"/>
    </source>
</evidence>
<comment type="caution">
    <text evidence="6">The sequence shown here is derived from an EMBL/GenBank/DDBJ whole genome shotgun (WGS) entry which is preliminary data.</text>
</comment>
<reference evidence="6 7" key="1">
    <citation type="journal article" date="2020" name="Mol. Plant">
        <title>The Chromosome-Based Rubber Tree Genome Provides New Insights into Spurge Genome Evolution and Rubber Biosynthesis.</title>
        <authorList>
            <person name="Liu J."/>
            <person name="Shi C."/>
            <person name="Shi C.C."/>
            <person name="Li W."/>
            <person name="Zhang Q.J."/>
            <person name="Zhang Y."/>
            <person name="Li K."/>
            <person name="Lu H.F."/>
            <person name="Shi C."/>
            <person name="Zhu S.T."/>
            <person name="Xiao Z.Y."/>
            <person name="Nan H."/>
            <person name="Yue Y."/>
            <person name="Zhu X.G."/>
            <person name="Wu Y."/>
            <person name="Hong X.N."/>
            <person name="Fan G.Y."/>
            <person name="Tong Y."/>
            <person name="Zhang D."/>
            <person name="Mao C.L."/>
            <person name="Liu Y.L."/>
            <person name="Hao S.J."/>
            <person name="Liu W.Q."/>
            <person name="Lv M.Q."/>
            <person name="Zhang H.B."/>
            <person name="Liu Y."/>
            <person name="Hu-Tang G.R."/>
            <person name="Wang J.P."/>
            <person name="Wang J.H."/>
            <person name="Sun Y.H."/>
            <person name="Ni S.B."/>
            <person name="Chen W.B."/>
            <person name="Zhang X.C."/>
            <person name="Jiao Y.N."/>
            <person name="Eichler E.E."/>
            <person name="Li G.H."/>
            <person name="Liu X."/>
            <person name="Gao L.Z."/>
        </authorList>
    </citation>
    <scope>NUCLEOTIDE SEQUENCE [LARGE SCALE GENOMIC DNA]</scope>
    <source>
        <strain evidence="7">cv. GT1</strain>
        <tissue evidence="6">Leaf</tissue>
    </source>
</reference>
<keyword evidence="3" id="KW-0238">DNA-binding</keyword>
<sequence length="153" mass="17567">MGHPKEIIGDIPNGTKIFSKKLAKTDRDFQLIVPERVFEQFAIENGSYERDFTAFDAGGRKWEFILAIRQTGSYDKPVLRPCKWHEFVVAHGLSGDDAEYGVVFYKDDNDNGKLQVRGLKKNHSPLFGKAIWEKEVIPEDWDRPTSIAVNRVR</sequence>
<evidence type="ECO:0000313" key="7">
    <source>
        <dbReference type="Proteomes" id="UP000467840"/>
    </source>
</evidence>
<organism evidence="6 7">
    <name type="scientific">Hevea brasiliensis</name>
    <name type="common">Para rubber tree</name>
    <name type="synonym">Siphonia brasiliensis</name>
    <dbReference type="NCBI Taxonomy" id="3981"/>
    <lineage>
        <taxon>Eukaryota</taxon>
        <taxon>Viridiplantae</taxon>
        <taxon>Streptophyta</taxon>
        <taxon>Embryophyta</taxon>
        <taxon>Tracheophyta</taxon>
        <taxon>Spermatophyta</taxon>
        <taxon>Magnoliopsida</taxon>
        <taxon>eudicotyledons</taxon>
        <taxon>Gunneridae</taxon>
        <taxon>Pentapetalae</taxon>
        <taxon>rosids</taxon>
        <taxon>fabids</taxon>
        <taxon>Malpighiales</taxon>
        <taxon>Euphorbiaceae</taxon>
        <taxon>Crotonoideae</taxon>
        <taxon>Micrandreae</taxon>
        <taxon>Hevea</taxon>
    </lineage>
</organism>
<dbReference type="Proteomes" id="UP000467840">
    <property type="component" value="Chromosome 10"/>
</dbReference>
<dbReference type="SUPFAM" id="SSF101936">
    <property type="entry name" value="DNA-binding pseudobarrel domain"/>
    <property type="match status" value="1"/>
</dbReference>
<dbReference type="InterPro" id="IPR015300">
    <property type="entry name" value="DNA-bd_pseudobarrel_sf"/>
</dbReference>
<keyword evidence="2" id="KW-0805">Transcription regulation</keyword>
<dbReference type="CDD" id="cd10017">
    <property type="entry name" value="B3_DNA"/>
    <property type="match status" value="1"/>
</dbReference>
<accession>A0A6A6N3J2</accession>
<dbReference type="GO" id="GO:0005634">
    <property type="term" value="C:nucleus"/>
    <property type="evidence" value="ECO:0007669"/>
    <property type="project" value="UniProtKB-SubCell"/>
</dbReference>
<name>A0A6A6N3J2_HEVBR</name>
<evidence type="ECO:0000256" key="3">
    <source>
        <dbReference type="ARBA" id="ARBA00023125"/>
    </source>
</evidence>
<dbReference type="GO" id="GO:0003677">
    <property type="term" value="F:DNA binding"/>
    <property type="evidence" value="ECO:0007669"/>
    <property type="project" value="UniProtKB-KW"/>
</dbReference>